<dbReference type="EMBL" id="CAUYUJ010002202">
    <property type="protein sequence ID" value="CAK0799686.1"/>
    <property type="molecule type" value="Genomic_DNA"/>
</dbReference>
<feature type="compositionally biased region" description="Low complexity" evidence="1">
    <location>
        <begin position="1"/>
        <end position="16"/>
    </location>
</feature>
<gene>
    <name evidence="2" type="ORF">PCOR1329_LOCUS8048</name>
</gene>
<proteinExistence type="predicted"/>
<feature type="compositionally biased region" description="Polar residues" evidence="1">
    <location>
        <begin position="223"/>
        <end position="240"/>
    </location>
</feature>
<sequence>MAPSSARRPPLAATSPHRQHRSPQTLGANTTAHLLEHPSVFVGDCHTALASQALSWEDTCDGNFPALRPLAAASPLPKCNVENSMSDPRSTHPGASDQPESSVTRQTVYADSVATATHTQLDAKILGTVNSPAAESDSNSIEANSKYVTLDMLTVQLTSITKLLVDKNAKSLRTTTCKLHSMLQLAHSSRDAATHKHVAELEVAMQAGAARLTRPKELELTMQSASTTSNTTTGRWQRGTTHGPRHWSRCSLNSLALIVNSMRREIMEAFDQRAPGLDNDIDELQQQTSTEEHVQHLQGHEPTVDNYDGSAHFDSYFDTLLSNIRE</sequence>
<feature type="region of interest" description="Disordered" evidence="1">
    <location>
        <begin position="223"/>
        <end position="244"/>
    </location>
</feature>
<organism evidence="2 3">
    <name type="scientific">Prorocentrum cordatum</name>
    <dbReference type="NCBI Taxonomy" id="2364126"/>
    <lineage>
        <taxon>Eukaryota</taxon>
        <taxon>Sar</taxon>
        <taxon>Alveolata</taxon>
        <taxon>Dinophyceae</taxon>
        <taxon>Prorocentrales</taxon>
        <taxon>Prorocentraceae</taxon>
        <taxon>Prorocentrum</taxon>
    </lineage>
</organism>
<dbReference type="Proteomes" id="UP001189429">
    <property type="component" value="Unassembled WGS sequence"/>
</dbReference>
<accession>A0ABN9Q207</accession>
<evidence type="ECO:0000256" key="1">
    <source>
        <dbReference type="SAM" id="MobiDB-lite"/>
    </source>
</evidence>
<feature type="non-terminal residue" evidence="2">
    <location>
        <position position="326"/>
    </location>
</feature>
<evidence type="ECO:0000313" key="3">
    <source>
        <dbReference type="Proteomes" id="UP001189429"/>
    </source>
</evidence>
<evidence type="ECO:0000313" key="2">
    <source>
        <dbReference type="EMBL" id="CAK0799686.1"/>
    </source>
</evidence>
<name>A0ABN9Q207_9DINO</name>
<feature type="region of interest" description="Disordered" evidence="1">
    <location>
        <begin position="1"/>
        <end position="24"/>
    </location>
</feature>
<keyword evidence="3" id="KW-1185">Reference proteome</keyword>
<comment type="caution">
    <text evidence="2">The sequence shown here is derived from an EMBL/GenBank/DDBJ whole genome shotgun (WGS) entry which is preliminary data.</text>
</comment>
<reference evidence="2" key="1">
    <citation type="submission" date="2023-10" db="EMBL/GenBank/DDBJ databases">
        <authorList>
            <person name="Chen Y."/>
            <person name="Shah S."/>
            <person name="Dougan E. K."/>
            <person name="Thang M."/>
            <person name="Chan C."/>
        </authorList>
    </citation>
    <scope>NUCLEOTIDE SEQUENCE [LARGE SCALE GENOMIC DNA]</scope>
</reference>
<feature type="region of interest" description="Disordered" evidence="1">
    <location>
        <begin position="78"/>
        <end position="106"/>
    </location>
</feature>
<protein>
    <submittedName>
        <fullName evidence="2">Uncharacterized protein</fullName>
    </submittedName>
</protein>